<dbReference type="GO" id="GO:0046872">
    <property type="term" value="F:metal ion binding"/>
    <property type="evidence" value="ECO:0007669"/>
    <property type="project" value="UniProtKB-KW"/>
</dbReference>
<feature type="binding site" evidence="6">
    <location>
        <position position="130"/>
    </location>
    <ligand>
        <name>Mg(2+)</name>
        <dbReference type="ChEBI" id="CHEBI:18420"/>
    </ligand>
</feature>
<keyword evidence="8" id="KW-0456">Lyase</keyword>
<evidence type="ECO:0000256" key="1">
    <source>
        <dbReference type="ARBA" id="ARBA00001946"/>
    </source>
</evidence>
<reference evidence="9" key="1">
    <citation type="submission" date="2018-05" db="EMBL/GenBank/DDBJ databases">
        <authorList>
            <person name="Liu B.-T."/>
        </authorList>
    </citation>
    <scope>NUCLEOTIDE SEQUENCE [LARGE SCALE GENOMIC DNA]</scope>
    <source>
        <strain evidence="9">WD6-1</strain>
    </source>
</reference>
<comment type="caution">
    <text evidence="8">The sequence shown here is derived from an EMBL/GenBank/DDBJ whole genome shotgun (WGS) entry which is preliminary data.</text>
</comment>
<dbReference type="AlphaFoldDB" id="A0A2U2BW71"/>
<gene>
    <name evidence="8" type="ORF">DDZ18_01265</name>
</gene>
<dbReference type="Proteomes" id="UP000245168">
    <property type="component" value="Unassembled WGS sequence"/>
</dbReference>
<dbReference type="PANTHER" id="PTHR11105">
    <property type="entry name" value="CITRATE LYASE SUBUNIT BETA-RELATED"/>
    <property type="match status" value="1"/>
</dbReference>
<dbReference type="GO" id="GO:0047777">
    <property type="term" value="F:(S)-citramalyl-CoA lyase activity"/>
    <property type="evidence" value="ECO:0007669"/>
    <property type="project" value="TreeGrafter"/>
</dbReference>
<dbReference type="Pfam" id="PF03328">
    <property type="entry name" value="HpcH_HpaI"/>
    <property type="match status" value="1"/>
</dbReference>
<dbReference type="GO" id="GO:0106064">
    <property type="term" value="P:regulation of cobalamin metabolic process"/>
    <property type="evidence" value="ECO:0007669"/>
    <property type="project" value="TreeGrafter"/>
</dbReference>
<evidence type="ECO:0000313" key="8">
    <source>
        <dbReference type="EMBL" id="PWE18266.1"/>
    </source>
</evidence>
<name>A0A2U2BW71_9PROT</name>
<feature type="binding site" evidence="5">
    <location>
        <position position="130"/>
    </location>
    <ligand>
        <name>substrate</name>
    </ligand>
</feature>
<evidence type="ECO:0000256" key="2">
    <source>
        <dbReference type="ARBA" id="ARBA00005568"/>
    </source>
</evidence>
<comment type="cofactor">
    <cofactor evidence="1">
        <name>Mg(2+)</name>
        <dbReference type="ChEBI" id="CHEBI:18420"/>
    </cofactor>
</comment>
<proteinExistence type="inferred from homology"/>
<dbReference type="InterPro" id="IPR015813">
    <property type="entry name" value="Pyrv/PenolPyrv_kinase-like_dom"/>
</dbReference>
<organism evidence="8 9">
    <name type="scientific">Marinicauda salina</name>
    <dbReference type="NCBI Taxonomy" id="2135793"/>
    <lineage>
        <taxon>Bacteria</taxon>
        <taxon>Pseudomonadati</taxon>
        <taxon>Pseudomonadota</taxon>
        <taxon>Alphaproteobacteria</taxon>
        <taxon>Maricaulales</taxon>
        <taxon>Maricaulaceae</taxon>
        <taxon>Marinicauda</taxon>
    </lineage>
</organism>
<dbReference type="OrthoDB" id="9800547at2"/>
<keyword evidence="9" id="KW-1185">Reference proteome</keyword>
<keyword evidence="3 6" id="KW-0479">Metal-binding</keyword>
<dbReference type="RefSeq" id="WP_109251540.1">
    <property type="nucleotide sequence ID" value="NZ_QEXV01000001.1"/>
</dbReference>
<dbReference type="InterPro" id="IPR040442">
    <property type="entry name" value="Pyrv_kinase-like_dom_sf"/>
</dbReference>
<dbReference type="PANTHER" id="PTHR11105:SF0">
    <property type="entry name" value="CITRAMALYL-COA LYASE, MITOCHONDRIAL"/>
    <property type="match status" value="1"/>
</dbReference>
<dbReference type="InterPro" id="IPR040186">
    <property type="entry name" value="Citramalyl-CoA_lyase"/>
</dbReference>
<accession>A0A2U2BW71</accession>
<evidence type="ECO:0000313" key="9">
    <source>
        <dbReference type="Proteomes" id="UP000245168"/>
    </source>
</evidence>
<feature type="binding site" evidence="6">
    <location>
        <position position="159"/>
    </location>
    <ligand>
        <name>Mg(2+)</name>
        <dbReference type="ChEBI" id="CHEBI:18420"/>
    </ligand>
</feature>
<dbReference type="InterPro" id="IPR005000">
    <property type="entry name" value="Aldolase/citrate-lyase_domain"/>
</dbReference>
<dbReference type="Gene3D" id="3.20.20.60">
    <property type="entry name" value="Phosphoenolpyruvate-binding domains"/>
    <property type="match status" value="1"/>
</dbReference>
<evidence type="ECO:0000256" key="6">
    <source>
        <dbReference type="PIRSR" id="PIRSR015582-2"/>
    </source>
</evidence>
<evidence type="ECO:0000259" key="7">
    <source>
        <dbReference type="Pfam" id="PF03328"/>
    </source>
</evidence>
<dbReference type="PIRSF" id="PIRSF015582">
    <property type="entry name" value="Cit_lyase_B"/>
    <property type="match status" value="1"/>
</dbReference>
<feature type="binding site" evidence="5">
    <location>
        <position position="74"/>
    </location>
    <ligand>
        <name>substrate</name>
    </ligand>
</feature>
<keyword evidence="4 6" id="KW-0460">Magnesium</keyword>
<evidence type="ECO:0000256" key="4">
    <source>
        <dbReference type="ARBA" id="ARBA00022842"/>
    </source>
</evidence>
<dbReference type="EMBL" id="QEXV01000001">
    <property type="protein sequence ID" value="PWE18266.1"/>
    <property type="molecule type" value="Genomic_DNA"/>
</dbReference>
<protein>
    <submittedName>
        <fullName evidence="8">CoA ester lyase</fullName>
    </submittedName>
</protein>
<evidence type="ECO:0000256" key="5">
    <source>
        <dbReference type="PIRSR" id="PIRSR015582-1"/>
    </source>
</evidence>
<sequence length="293" mass="30697">MSGDTSPVPHPRRAVLFVPGDKPRAIEKAAGLGADVLILDLEDAVAPEAKDSARAAAADAMAAWREAGAERVIRMNGTEAGEFAADAAAVAEARPDAVVLPKVESPAGLKRAHARLAASGYYGPLWAMIETPLALIDLRRIGETARDVRLEALVAGTNDLCAMLRCRCDGERSALLPHLAGIVAAARAFALVALDGVFNDFSDPDGLRREAEEGRRLGFDGKTLIHPAQVEIARTAFSPSADELAEARKVVAAFDDPANAGRGAVSVDGRMVERLHLDAARAALAAADQGEDD</sequence>
<evidence type="ECO:0000256" key="3">
    <source>
        <dbReference type="ARBA" id="ARBA00022723"/>
    </source>
</evidence>
<comment type="similarity">
    <text evidence="2">Belongs to the HpcH/HpaI aldolase family.</text>
</comment>
<feature type="domain" description="HpcH/HpaI aldolase/citrate lyase" evidence="7">
    <location>
        <begin position="13"/>
        <end position="227"/>
    </location>
</feature>
<dbReference type="InterPro" id="IPR011206">
    <property type="entry name" value="Citrate_lyase_beta/mcl1/mcl2"/>
</dbReference>
<dbReference type="SUPFAM" id="SSF51621">
    <property type="entry name" value="Phosphoenolpyruvate/pyruvate domain"/>
    <property type="match status" value="1"/>
</dbReference>